<name>A0ABD5ZBE3_9EURY</name>
<accession>A0ABD5ZBE3</accession>
<dbReference type="AlphaFoldDB" id="A0ABD5ZBE3"/>
<dbReference type="RefSeq" id="WP_390221830.1">
    <property type="nucleotide sequence ID" value="NZ_JBHTAA010000001.1"/>
</dbReference>
<comment type="caution">
    <text evidence="5">The sequence shown here is derived from an EMBL/GenBank/DDBJ whole genome shotgun (WGS) entry which is preliminary data.</text>
</comment>
<sequence length="139" mass="15177">MSTLRDALSSLPDAVFADLLESDEEYLLVLDLPGVTAETADLRVENGRLVIEARRDKRLPTEFEYVREERPLFLDAEVPLPPDALGDEAAASIDRGVLEIHLPKRSKAGERTIPITSAEGDEGTSSARQETSGDVDEDA</sequence>
<dbReference type="Gene3D" id="2.60.40.790">
    <property type="match status" value="1"/>
</dbReference>
<dbReference type="CDD" id="cd06464">
    <property type="entry name" value="ACD_sHsps-like"/>
    <property type="match status" value="1"/>
</dbReference>
<keyword evidence="6" id="KW-1185">Reference proteome</keyword>
<comment type="similarity">
    <text evidence="1 2">Belongs to the small heat shock protein (HSP20) family.</text>
</comment>
<reference evidence="5 6" key="1">
    <citation type="journal article" date="2019" name="Int. J. Syst. Evol. Microbiol.">
        <title>The Global Catalogue of Microorganisms (GCM) 10K type strain sequencing project: providing services to taxonomists for standard genome sequencing and annotation.</title>
        <authorList>
            <consortium name="The Broad Institute Genomics Platform"/>
            <consortium name="The Broad Institute Genome Sequencing Center for Infectious Disease"/>
            <person name="Wu L."/>
            <person name="Ma J."/>
        </authorList>
    </citation>
    <scope>NUCLEOTIDE SEQUENCE [LARGE SCALE GENOMIC DNA]</scope>
    <source>
        <strain evidence="5 6">DSM 29988</strain>
    </source>
</reference>
<evidence type="ECO:0000256" key="1">
    <source>
        <dbReference type="PROSITE-ProRule" id="PRU00285"/>
    </source>
</evidence>
<dbReference type="Pfam" id="PF00011">
    <property type="entry name" value="HSP20"/>
    <property type="match status" value="1"/>
</dbReference>
<gene>
    <name evidence="5" type="ORF">ACFQJC_03335</name>
</gene>
<feature type="domain" description="SHSP" evidence="4">
    <location>
        <begin position="6"/>
        <end position="118"/>
    </location>
</feature>
<dbReference type="InterPro" id="IPR002068">
    <property type="entry name" value="A-crystallin/Hsp20_dom"/>
</dbReference>
<evidence type="ECO:0000259" key="4">
    <source>
        <dbReference type="PROSITE" id="PS01031"/>
    </source>
</evidence>
<feature type="compositionally biased region" description="Polar residues" evidence="3">
    <location>
        <begin position="123"/>
        <end position="132"/>
    </location>
</feature>
<dbReference type="EMBL" id="JBHTAA010000001">
    <property type="protein sequence ID" value="MFC7202533.1"/>
    <property type="molecule type" value="Genomic_DNA"/>
</dbReference>
<proteinExistence type="inferred from homology"/>
<evidence type="ECO:0000313" key="5">
    <source>
        <dbReference type="EMBL" id="MFC7202533.1"/>
    </source>
</evidence>
<evidence type="ECO:0000256" key="3">
    <source>
        <dbReference type="SAM" id="MobiDB-lite"/>
    </source>
</evidence>
<dbReference type="SUPFAM" id="SSF49764">
    <property type="entry name" value="HSP20-like chaperones"/>
    <property type="match status" value="1"/>
</dbReference>
<dbReference type="InterPro" id="IPR008978">
    <property type="entry name" value="HSP20-like_chaperone"/>
</dbReference>
<organism evidence="5 6">
    <name type="scientific">Haloferax namakaokahaiae</name>
    <dbReference type="NCBI Taxonomy" id="1748331"/>
    <lineage>
        <taxon>Archaea</taxon>
        <taxon>Methanobacteriati</taxon>
        <taxon>Methanobacteriota</taxon>
        <taxon>Stenosarchaea group</taxon>
        <taxon>Halobacteria</taxon>
        <taxon>Halobacteriales</taxon>
        <taxon>Haloferacaceae</taxon>
        <taxon>Haloferax</taxon>
    </lineage>
</organism>
<dbReference type="PROSITE" id="PS01031">
    <property type="entry name" value="SHSP"/>
    <property type="match status" value="1"/>
</dbReference>
<dbReference type="Proteomes" id="UP001596481">
    <property type="component" value="Unassembled WGS sequence"/>
</dbReference>
<evidence type="ECO:0000256" key="2">
    <source>
        <dbReference type="RuleBase" id="RU003616"/>
    </source>
</evidence>
<feature type="region of interest" description="Disordered" evidence="3">
    <location>
        <begin position="108"/>
        <end position="139"/>
    </location>
</feature>
<protein>
    <submittedName>
        <fullName evidence="5">Hsp20/alpha crystallin family protein</fullName>
    </submittedName>
</protein>
<evidence type="ECO:0000313" key="6">
    <source>
        <dbReference type="Proteomes" id="UP001596481"/>
    </source>
</evidence>